<keyword evidence="4" id="KW-0732">Signal</keyword>
<feature type="domain" description="Sialidase" evidence="5">
    <location>
        <begin position="48"/>
        <end position="354"/>
    </location>
</feature>
<dbReference type="InterPro" id="IPR026856">
    <property type="entry name" value="Sialidase_fam"/>
</dbReference>
<evidence type="ECO:0000256" key="4">
    <source>
        <dbReference type="SAM" id="SignalP"/>
    </source>
</evidence>
<proteinExistence type="inferred from homology"/>
<dbReference type="EC" id="3.2.1.18" evidence="3"/>
<dbReference type="RefSeq" id="WP_090393074.1">
    <property type="nucleotide sequence ID" value="NZ_FMZO01000022.1"/>
</dbReference>
<dbReference type="Gene3D" id="2.120.10.10">
    <property type="match status" value="1"/>
</dbReference>
<dbReference type="EMBL" id="FMZO01000022">
    <property type="protein sequence ID" value="SDE12244.1"/>
    <property type="molecule type" value="Genomic_DNA"/>
</dbReference>
<dbReference type="STRING" id="1285928.SAMN04487894_12236"/>
<reference evidence="7" key="1">
    <citation type="submission" date="2016-10" db="EMBL/GenBank/DDBJ databases">
        <authorList>
            <person name="Varghese N."/>
            <person name="Submissions S."/>
        </authorList>
    </citation>
    <scope>NUCLEOTIDE SEQUENCE [LARGE SCALE GENOMIC DNA]</scope>
    <source>
        <strain evidence="7">DSM 25811 / CCM 8410 / LMG 26954 / E90</strain>
    </source>
</reference>
<evidence type="ECO:0000313" key="7">
    <source>
        <dbReference type="Proteomes" id="UP000198757"/>
    </source>
</evidence>
<feature type="chain" id="PRO_5011666502" description="exo-alpha-sialidase" evidence="4">
    <location>
        <begin position="21"/>
        <end position="389"/>
    </location>
</feature>
<feature type="signal peptide" evidence="4">
    <location>
        <begin position="1"/>
        <end position="20"/>
    </location>
</feature>
<organism evidence="6 7">
    <name type="scientific">Niabella drilacis (strain DSM 25811 / CCM 8410 / CCUG 62505 / LMG 26954 / E90)</name>
    <dbReference type="NCBI Taxonomy" id="1285928"/>
    <lineage>
        <taxon>Bacteria</taxon>
        <taxon>Pseudomonadati</taxon>
        <taxon>Bacteroidota</taxon>
        <taxon>Chitinophagia</taxon>
        <taxon>Chitinophagales</taxon>
        <taxon>Chitinophagaceae</taxon>
        <taxon>Niabella</taxon>
    </lineage>
</organism>
<dbReference type="SUPFAM" id="SSF50939">
    <property type="entry name" value="Sialidases"/>
    <property type="match status" value="1"/>
</dbReference>
<dbReference type="OrthoDB" id="7294637at2"/>
<dbReference type="InterPro" id="IPR036278">
    <property type="entry name" value="Sialidase_sf"/>
</dbReference>
<dbReference type="GO" id="GO:0006689">
    <property type="term" value="P:ganglioside catabolic process"/>
    <property type="evidence" value="ECO:0007669"/>
    <property type="project" value="TreeGrafter"/>
</dbReference>
<keyword evidence="7" id="KW-1185">Reference proteome</keyword>
<sequence length="389" mass="42570">MHKRLLISSLLLLVIIGGKAQEETIVFQSNAEGYASYRIPAIIKAPNGTLLAFCEGRVNNAGDYGNVDIVLKRSRNGGKTWGPLQLVVNNDSLQAGNPAPVVDYTDPKYPKGRIFLFYNTGNHHEAAVRQGAGVREVGYITSTDNGQSWSAPVNITTQVHRPLQPGFNPKYNFKEDWRSYANTPGHAMQFADGPYKGRMYIAANHSEGAPQQQFEDYVAHGFFTDDHGKTFSVSANVPIKGSNESTAAPLCNGKLIMNSRYQTGTVKRRIVSVSSNGGQTWDTTYFDPNLPDPVNEGSLISFRSGKASILAFSNAAHESKRDQLTLRLSRDGGKTWYRSITVAASGAGYKGSSYAAYSDLVLPNMKTIGVLFEKEGYSTIVYRNIPIAH</sequence>
<dbReference type="InterPro" id="IPR011040">
    <property type="entry name" value="Sialidase"/>
</dbReference>
<dbReference type="GO" id="GO:0004308">
    <property type="term" value="F:exo-alpha-sialidase activity"/>
    <property type="evidence" value="ECO:0007669"/>
    <property type="project" value="UniProtKB-EC"/>
</dbReference>
<dbReference type="PANTHER" id="PTHR10628">
    <property type="entry name" value="SIALIDASE"/>
    <property type="match status" value="1"/>
</dbReference>
<dbReference type="GO" id="GO:0016020">
    <property type="term" value="C:membrane"/>
    <property type="evidence" value="ECO:0007669"/>
    <property type="project" value="TreeGrafter"/>
</dbReference>
<evidence type="ECO:0000259" key="5">
    <source>
        <dbReference type="Pfam" id="PF13088"/>
    </source>
</evidence>
<dbReference type="Pfam" id="PF13088">
    <property type="entry name" value="BNR_2"/>
    <property type="match status" value="1"/>
</dbReference>
<gene>
    <name evidence="6" type="ORF">SAMN04487894_12236</name>
</gene>
<dbReference type="GO" id="GO:0009313">
    <property type="term" value="P:oligosaccharide catabolic process"/>
    <property type="evidence" value="ECO:0007669"/>
    <property type="project" value="TreeGrafter"/>
</dbReference>
<dbReference type="CDD" id="cd15482">
    <property type="entry name" value="Sialidase_non-viral"/>
    <property type="match status" value="1"/>
</dbReference>
<dbReference type="Proteomes" id="UP000198757">
    <property type="component" value="Unassembled WGS sequence"/>
</dbReference>
<dbReference type="GO" id="GO:0005737">
    <property type="term" value="C:cytoplasm"/>
    <property type="evidence" value="ECO:0007669"/>
    <property type="project" value="TreeGrafter"/>
</dbReference>
<evidence type="ECO:0000313" key="6">
    <source>
        <dbReference type="EMBL" id="SDE12244.1"/>
    </source>
</evidence>
<name>A0A1G7ABF8_NIADE</name>
<evidence type="ECO:0000256" key="1">
    <source>
        <dbReference type="ARBA" id="ARBA00000427"/>
    </source>
</evidence>
<comment type="similarity">
    <text evidence="2">Belongs to the glycosyl hydrolase 33 family.</text>
</comment>
<dbReference type="AlphaFoldDB" id="A0A1G7ABF8"/>
<comment type="catalytic activity">
    <reaction evidence="1">
        <text>Hydrolysis of alpha-(2-&gt;3)-, alpha-(2-&gt;6)-, alpha-(2-&gt;8)- glycosidic linkages of terminal sialic acid residues in oligosaccharides, glycoproteins, glycolipids, colominic acid and synthetic substrates.</text>
        <dbReference type="EC" id="3.2.1.18"/>
    </reaction>
</comment>
<evidence type="ECO:0000256" key="2">
    <source>
        <dbReference type="ARBA" id="ARBA00009348"/>
    </source>
</evidence>
<protein>
    <recommendedName>
        <fullName evidence="3">exo-alpha-sialidase</fullName>
        <ecNumber evidence="3">3.2.1.18</ecNumber>
    </recommendedName>
</protein>
<accession>A0A1G7ABF8</accession>
<dbReference type="PANTHER" id="PTHR10628:SF30">
    <property type="entry name" value="EXO-ALPHA-SIALIDASE"/>
    <property type="match status" value="1"/>
</dbReference>
<evidence type="ECO:0000256" key="3">
    <source>
        <dbReference type="ARBA" id="ARBA00012733"/>
    </source>
</evidence>